<dbReference type="Proteomes" id="UP000038010">
    <property type="component" value="Unassembled WGS sequence"/>
</dbReference>
<protein>
    <submittedName>
        <fullName evidence="1">Uncharacterized protein</fullName>
    </submittedName>
</protein>
<sequence length="228" mass="25970">MLSEANFYLETCHRMSRQWQPERGFKLSLGQLSTIRHISLTLDRLYSNVGALRQLITTSLPNLRRVTSHIPRTEYSLFGVGSFVQTDPDGTMSASHLQNLKKNVESDLHYCLSKHPWSGSDVKRTDTHEVLAAWQDCGRRFEPIIVAWTYAHGPFPTEQAEAGLDWYNAVRIVLEINLKTRVVIAKKVNDSSDMNQLHHPACRPEHRFVLGEAVIENMVESVDSQDIS</sequence>
<accession>A0A0N1GZ57</accession>
<dbReference type="AlphaFoldDB" id="A0A0N1GZ57"/>
<dbReference type="GeneID" id="28739513"/>
<proteinExistence type="predicted"/>
<evidence type="ECO:0000313" key="2">
    <source>
        <dbReference type="Proteomes" id="UP000038010"/>
    </source>
</evidence>
<dbReference type="EMBL" id="LFJN01000032">
    <property type="protein sequence ID" value="KPI36322.1"/>
    <property type="molecule type" value="Genomic_DNA"/>
</dbReference>
<name>A0A0N1GZ57_9EURO</name>
<comment type="caution">
    <text evidence="1">The sequence shown here is derived from an EMBL/GenBank/DDBJ whole genome shotgun (WGS) entry which is preliminary data.</text>
</comment>
<keyword evidence="2" id="KW-1185">Reference proteome</keyword>
<gene>
    <name evidence="1" type="ORF">AB675_7279</name>
</gene>
<organism evidence="1 2">
    <name type="scientific">Cyphellophora attinorum</name>
    <dbReference type="NCBI Taxonomy" id="1664694"/>
    <lineage>
        <taxon>Eukaryota</taxon>
        <taxon>Fungi</taxon>
        <taxon>Dikarya</taxon>
        <taxon>Ascomycota</taxon>
        <taxon>Pezizomycotina</taxon>
        <taxon>Eurotiomycetes</taxon>
        <taxon>Chaetothyriomycetidae</taxon>
        <taxon>Chaetothyriales</taxon>
        <taxon>Cyphellophoraceae</taxon>
        <taxon>Cyphellophora</taxon>
    </lineage>
</organism>
<reference evidence="1 2" key="1">
    <citation type="submission" date="2015-06" db="EMBL/GenBank/DDBJ databases">
        <title>Draft genome of the ant-associated black yeast Phialophora attae CBS 131958.</title>
        <authorList>
            <person name="Moreno L.F."/>
            <person name="Stielow B.J."/>
            <person name="de Hoog S."/>
            <person name="Vicente V.A."/>
            <person name="Weiss V.A."/>
            <person name="de Vries M."/>
            <person name="Cruz L.M."/>
            <person name="Souza E.M."/>
        </authorList>
    </citation>
    <scope>NUCLEOTIDE SEQUENCE [LARGE SCALE GENOMIC DNA]</scope>
    <source>
        <strain evidence="1 2">CBS 131958</strain>
    </source>
</reference>
<dbReference type="RefSeq" id="XP_017996285.1">
    <property type="nucleotide sequence ID" value="XM_018147633.1"/>
</dbReference>
<dbReference type="VEuPathDB" id="FungiDB:AB675_7279"/>
<evidence type="ECO:0000313" key="1">
    <source>
        <dbReference type="EMBL" id="KPI36322.1"/>
    </source>
</evidence>